<evidence type="ECO:0000313" key="1">
    <source>
        <dbReference type="EMBL" id="KKM78359.1"/>
    </source>
</evidence>
<gene>
    <name evidence="1" type="ORF">LCGC14_1360830</name>
</gene>
<dbReference type="AlphaFoldDB" id="A0A0F9K8A4"/>
<protein>
    <submittedName>
        <fullName evidence="1">Uncharacterized protein</fullName>
    </submittedName>
</protein>
<sequence length="61" mass="6753">MCKKCETEKDGGRCPRCGSLPAGTTPKVGTVCDPCRKARETTTDRLREFEFEDAAIDGWEV</sequence>
<proteinExistence type="predicted"/>
<reference evidence="1" key="1">
    <citation type="journal article" date="2015" name="Nature">
        <title>Complex archaea that bridge the gap between prokaryotes and eukaryotes.</title>
        <authorList>
            <person name="Spang A."/>
            <person name="Saw J.H."/>
            <person name="Jorgensen S.L."/>
            <person name="Zaremba-Niedzwiedzka K."/>
            <person name="Martijn J."/>
            <person name="Lind A.E."/>
            <person name="van Eijk R."/>
            <person name="Schleper C."/>
            <person name="Guy L."/>
            <person name="Ettema T.J."/>
        </authorList>
    </citation>
    <scope>NUCLEOTIDE SEQUENCE</scope>
</reference>
<organism evidence="1">
    <name type="scientific">marine sediment metagenome</name>
    <dbReference type="NCBI Taxonomy" id="412755"/>
    <lineage>
        <taxon>unclassified sequences</taxon>
        <taxon>metagenomes</taxon>
        <taxon>ecological metagenomes</taxon>
    </lineage>
</organism>
<accession>A0A0F9K8A4</accession>
<comment type="caution">
    <text evidence="1">The sequence shown here is derived from an EMBL/GenBank/DDBJ whole genome shotgun (WGS) entry which is preliminary data.</text>
</comment>
<name>A0A0F9K8A4_9ZZZZ</name>
<dbReference type="EMBL" id="LAZR01008503">
    <property type="protein sequence ID" value="KKM78359.1"/>
    <property type="molecule type" value="Genomic_DNA"/>
</dbReference>